<dbReference type="GO" id="GO:0080043">
    <property type="term" value="F:quercetin 3-O-glucosyltransferase activity"/>
    <property type="evidence" value="ECO:0007669"/>
    <property type="project" value="TreeGrafter"/>
</dbReference>
<keyword evidence="2" id="KW-0328">Glycosyltransferase</keyword>
<accession>A0AAD9TTW2</accession>
<name>A0AAD9TTW2_9ROSI</name>
<dbReference type="PANTHER" id="PTHR11926:SF1494">
    <property type="entry name" value="FLAVONOL 3-O-GLUCOSYLTRANSFERASE UGT76E12-RELATED"/>
    <property type="match status" value="1"/>
</dbReference>
<proteinExistence type="inferred from homology"/>
<comment type="similarity">
    <text evidence="1">Belongs to the UDP-glycosyltransferase family.</text>
</comment>
<evidence type="ECO:0000313" key="3">
    <source>
        <dbReference type="EMBL" id="KAK2642172.1"/>
    </source>
</evidence>
<dbReference type="GO" id="GO:0080044">
    <property type="term" value="F:quercetin 7-O-glucosyltransferase activity"/>
    <property type="evidence" value="ECO:0007669"/>
    <property type="project" value="TreeGrafter"/>
</dbReference>
<evidence type="ECO:0000256" key="2">
    <source>
        <dbReference type="ARBA" id="ARBA00022676"/>
    </source>
</evidence>
<dbReference type="EMBL" id="JANJYI010000007">
    <property type="protein sequence ID" value="KAK2642172.1"/>
    <property type="molecule type" value="Genomic_DNA"/>
</dbReference>
<protein>
    <submittedName>
        <fullName evidence="3">Uncharacterized protein</fullName>
    </submittedName>
</protein>
<reference evidence="3" key="1">
    <citation type="journal article" date="2023" name="Plant J.">
        <title>Genome sequences and population genomics provide insights into the demographic history, inbreeding, and mutation load of two 'living fossil' tree species of Dipteronia.</title>
        <authorList>
            <person name="Feng Y."/>
            <person name="Comes H.P."/>
            <person name="Chen J."/>
            <person name="Zhu S."/>
            <person name="Lu R."/>
            <person name="Zhang X."/>
            <person name="Li P."/>
            <person name="Qiu J."/>
            <person name="Olsen K.M."/>
            <person name="Qiu Y."/>
        </authorList>
    </citation>
    <scope>NUCLEOTIDE SEQUENCE</scope>
    <source>
        <strain evidence="3">KIB01</strain>
    </source>
</reference>
<evidence type="ECO:0000313" key="4">
    <source>
        <dbReference type="Proteomes" id="UP001280121"/>
    </source>
</evidence>
<keyword evidence="2" id="KW-0808">Transferase</keyword>
<comment type="caution">
    <text evidence="3">The sequence shown here is derived from an EMBL/GenBank/DDBJ whole genome shotgun (WGS) entry which is preliminary data.</text>
</comment>
<dbReference type="AlphaFoldDB" id="A0AAD9TTW2"/>
<evidence type="ECO:0000256" key="1">
    <source>
        <dbReference type="ARBA" id="ARBA00009995"/>
    </source>
</evidence>
<keyword evidence="4" id="KW-1185">Reference proteome</keyword>
<dbReference type="PANTHER" id="PTHR11926">
    <property type="entry name" value="GLUCOSYL/GLUCURONOSYL TRANSFERASES"/>
    <property type="match status" value="1"/>
</dbReference>
<organism evidence="3 4">
    <name type="scientific">Dipteronia dyeriana</name>
    <dbReference type="NCBI Taxonomy" id="168575"/>
    <lineage>
        <taxon>Eukaryota</taxon>
        <taxon>Viridiplantae</taxon>
        <taxon>Streptophyta</taxon>
        <taxon>Embryophyta</taxon>
        <taxon>Tracheophyta</taxon>
        <taxon>Spermatophyta</taxon>
        <taxon>Magnoliopsida</taxon>
        <taxon>eudicotyledons</taxon>
        <taxon>Gunneridae</taxon>
        <taxon>Pentapetalae</taxon>
        <taxon>rosids</taxon>
        <taxon>malvids</taxon>
        <taxon>Sapindales</taxon>
        <taxon>Sapindaceae</taxon>
        <taxon>Hippocastanoideae</taxon>
        <taxon>Acereae</taxon>
        <taxon>Dipteronia</taxon>
    </lineage>
</organism>
<dbReference type="Gene3D" id="3.40.50.2000">
    <property type="entry name" value="Glycogen Phosphorylase B"/>
    <property type="match status" value="1"/>
</dbReference>
<gene>
    <name evidence="3" type="ORF">Ddye_023935</name>
</gene>
<dbReference type="SUPFAM" id="SSF53756">
    <property type="entry name" value="UDP-Glycosyltransferase/glycogen phosphorylase"/>
    <property type="match status" value="1"/>
</dbReference>
<dbReference type="Proteomes" id="UP001280121">
    <property type="component" value="Unassembled WGS sequence"/>
</dbReference>
<sequence length="104" mass="11516">MLVPLPYQGHITPMFQLGTILHSKGFSIIVVLTQFNSPNPSNNPEFKFQAIPDGLSHHVTSSGNFGHIIGLLNVNCETPIQECLAQMVKQQDHDDEIVCVTMMN</sequence>